<dbReference type="SMART" id="SM00088">
    <property type="entry name" value="PINT"/>
    <property type="match status" value="1"/>
</dbReference>
<dbReference type="PANTHER" id="PTHR10539">
    <property type="entry name" value="26S PROTEASOME NON-ATPASE REGULATORY SUBUNIT 13"/>
    <property type="match status" value="1"/>
</dbReference>
<evidence type="ECO:0000313" key="5">
    <source>
        <dbReference type="EMBL" id="KAJ3487896.1"/>
    </source>
</evidence>
<dbReference type="PANTHER" id="PTHR10539:SF0">
    <property type="entry name" value="26S PROTEASOME NON-ATPASE REGULATORY SUBUNIT 13"/>
    <property type="match status" value="1"/>
</dbReference>
<comment type="similarity">
    <text evidence="1">Belongs to the proteasome subunit S11 family.</text>
</comment>
<evidence type="ECO:0000259" key="4">
    <source>
        <dbReference type="PROSITE" id="PS50250"/>
    </source>
</evidence>
<evidence type="ECO:0000256" key="1">
    <source>
        <dbReference type="ARBA" id="ARBA00006207"/>
    </source>
</evidence>
<dbReference type="InterPro" id="IPR054179">
    <property type="entry name" value="PSD13_N"/>
</dbReference>
<name>A0AAD5V6U1_9APHY</name>
<dbReference type="InterPro" id="IPR035298">
    <property type="entry name" value="PSMD13"/>
</dbReference>
<proteinExistence type="inferred from homology"/>
<reference evidence="5" key="1">
    <citation type="submission" date="2022-07" db="EMBL/GenBank/DDBJ databases">
        <title>Genome Sequence of Physisporinus lineatus.</title>
        <authorList>
            <person name="Buettner E."/>
        </authorList>
    </citation>
    <scope>NUCLEOTIDE SEQUENCE</scope>
    <source>
        <strain evidence="5">VT162</strain>
    </source>
</reference>
<gene>
    <name evidence="5" type="ORF">NLI96_g3224</name>
</gene>
<dbReference type="GO" id="GO:0006511">
    <property type="term" value="P:ubiquitin-dependent protein catabolic process"/>
    <property type="evidence" value="ECO:0007669"/>
    <property type="project" value="TreeGrafter"/>
</dbReference>
<dbReference type="EMBL" id="JANAWD010000080">
    <property type="protein sequence ID" value="KAJ3487896.1"/>
    <property type="molecule type" value="Genomic_DNA"/>
</dbReference>
<evidence type="ECO:0000256" key="3">
    <source>
        <dbReference type="SAM" id="MobiDB-lite"/>
    </source>
</evidence>
<evidence type="ECO:0000313" key="6">
    <source>
        <dbReference type="Proteomes" id="UP001212997"/>
    </source>
</evidence>
<accession>A0AAD5V6U1</accession>
<dbReference type="GO" id="GO:0008541">
    <property type="term" value="C:proteasome regulatory particle, lid subcomplex"/>
    <property type="evidence" value="ECO:0007669"/>
    <property type="project" value="TreeGrafter"/>
</dbReference>
<protein>
    <recommendedName>
        <fullName evidence="4">PCI domain-containing protein</fullName>
    </recommendedName>
</protein>
<keyword evidence="6" id="KW-1185">Reference proteome</keyword>
<dbReference type="Pfam" id="PF22037">
    <property type="entry name" value="PSD13_N"/>
    <property type="match status" value="1"/>
</dbReference>
<dbReference type="SUPFAM" id="SSF46785">
    <property type="entry name" value="Winged helix' DNA-binding domain"/>
    <property type="match status" value="1"/>
</dbReference>
<dbReference type="AlphaFoldDB" id="A0AAD5V6U1"/>
<evidence type="ECO:0000256" key="2">
    <source>
        <dbReference type="ARBA" id="ARBA00022942"/>
    </source>
</evidence>
<feature type="domain" description="PCI" evidence="4">
    <location>
        <begin position="177"/>
        <end position="361"/>
    </location>
</feature>
<dbReference type="PROSITE" id="PS50250">
    <property type="entry name" value="PCI"/>
    <property type="match status" value="1"/>
</dbReference>
<keyword evidence="2" id="KW-0647">Proteasome</keyword>
<feature type="compositionally biased region" description="Low complexity" evidence="3">
    <location>
        <begin position="1"/>
        <end position="16"/>
    </location>
</feature>
<dbReference type="GO" id="GO:0005829">
    <property type="term" value="C:cytosol"/>
    <property type="evidence" value="ECO:0007669"/>
    <property type="project" value="TreeGrafter"/>
</dbReference>
<feature type="region of interest" description="Disordered" evidence="3">
    <location>
        <begin position="1"/>
        <end position="20"/>
    </location>
</feature>
<dbReference type="InterPro" id="IPR036390">
    <property type="entry name" value="WH_DNA-bd_sf"/>
</dbReference>
<dbReference type="Proteomes" id="UP001212997">
    <property type="component" value="Unassembled WGS sequence"/>
</dbReference>
<dbReference type="InterPro" id="IPR000717">
    <property type="entry name" value="PCI_dom"/>
</dbReference>
<sequence>MASKVAAEKPASSSSSKPPPPKLDVEAYLAAALSATPHELHTFFEQFQDLHSRKLWHQLTLKLNEFFDHPLSRPYRVDVYVKFVRDFETKLNQLRLVEMGVKVANEIDNPSTEVLFFKELLDRIPTSKAPDAHVLLLATISRSKLKYGDLEGAKVDMDEAWKILDDLSDVESRVRAAYYHIAAAYYKTKGDYSPYYKNSLLYLACIDIKDLGEEERLVRSHDLAISAFLGDTIYNFGELLMHPILDALDGTPHEWLKRLLFTFNEGNIGKFEALAPLFPREPILQENYPFLRQKICLMALIESVFKRGAYDRTMTFQTIAEETRLPIDEVEHLVMKALSLKLIKGSLDQVSQKAQITWVQPRVLSKEQIGLLAKRLKDWGDKLHRVEERIAPEVLVNV</sequence>
<dbReference type="GO" id="GO:0005634">
    <property type="term" value="C:nucleus"/>
    <property type="evidence" value="ECO:0007669"/>
    <property type="project" value="TreeGrafter"/>
</dbReference>
<dbReference type="GO" id="GO:0005198">
    <property type="term" value="F:structural molecule activity"/>
    <property type="evidence" value="ECO:0007669"/>
    <property type="project" value="TreeGrafter"/>
</dbReference>
<organism evidence="5 6">
    <name type="scientific">Meripilus lineatus</name>
    <dbReference type="NCBI Taxonomy" id="2056292"/>
    <lineage>
        <taxon>Eukaryota</taxon>
        <taxon>Fungi</taxon>
        <taxon>Dikarya</taxon>
        <taxon>Basidiomycota</taxon>
        <taxon>Agaricomycotina</taxon>
        <taxon>Agaricomycetes</taxon>
        <taxon>Polyporales</taxon>
        <taxon>Meripilaceae</taxon>
        <taxon>Meripilus</taxon>
    </lineage>
</organism>
<dbReference type="Pfam" id="PF01399">
    <property type="entry name" value="PCI"/>
    <property type="match status" value="1"/>
</dbReference>
<comment type="caution">
    <text evidence="5">The sequence shown here is derived from an EMBL/GenBank/DDBJ whole genome shotgun (WGS) entry which is preliminary data.</text>
</comment>